<protein>
    <submittedName>
        <fullName evidence="6">Autotransporter secretion inner membrane protein TamB</fullName>
    </submittedName>
</protein>
<comment type="subcellular location">
    <subcellularLocation>
        <location evidence="1">Membrane</location>
        <topology evidence="1">Single-pass membrane protein</topology>
    </subcellularLocation>
</comment>
<evidence type="ECO:0000256" key="4">
    <source>
        <dbReference type="ARBA" id="ARBA00023136"/>
    </source>
</evidence>
<evidence type="ECO:0000256" key="3">
    <source>
        <dbReference type="ARBA" id="ARBA00022989"/>
    </source>
</evidence>
<evidence type="ECO:0000256" key="2">
    <source>
        <dbReference type="ARBA" id="ARBA00022692"/>
    </source>
</evidence>
<dbReference type="InterPro" id="IPR007452">
    <property type="entry name" value="TamB_C"/>
</dbReference>
<accession>A0A1G5GHG1</accession>
<dbReference type="Proteomes" id="UP000183104">
    <property type="component" value="Unassembled WGS sequence"/>
</dbReference>
<evidence type="ECO:0000313" key="6">
    <source>
        <dbReference type="EMBL" id="SCY50983.1"/>
    </source>
</evidence>
<proteinExistence type="predicted"/>
<dbReference type="GO" id="GO:0005886">
    <property type="term" value="C:plasma membrane"/>
    <property type="evidence" value="ECO:0007669"/>
    <property type="project" value="InterPro"/>
</dbReference>
<evidence type="ECO:0000259" key="5">
    <source>
        <dbReference type="Pfam" id="PF04357"/>
    </source>
</evidence>
<dbReference type="EMBL" id="FMUN01000006">
    <property type="protein sequence ID" value="SCY50983.1"/>
    <property type="molecule type" value="Genomic_DNA"/>
</dbReference>
<keyword evidence="2" id="KW-0812">Transmembrane</keyword>
<name>A0A1G5GHG1_9GAMM</name>
<dbReference type="OrthoDB" id="5555605at2"/>
<keyword evidence="4" id="KW-0472">Membrane</keyword>
<dbReference type="PANTHER" id="PTHR36985:SF1">
    <property type="entry name" value="TRANSLOCATION AND ASSEMBLY MODULE SUBUNIT TAMB"/>
    <property type="match status" value="1"/>
</dbReference>
<reference evidence="7" key="1">
    <citation type="submission" date="2016-10" db="EMBL/GenBank/DDBJ databases">
        <authorList>
            <person name="Varghese N."/>
        </authorList>
    </citation>
    <scope>NUCLEOTIDE SEQUENCE [LARGE SCALE GENOMIC DNA]</scope>
    <source>
        <strain evidence="7">HL 19</strain>
    </source>
</reference>
<evidence type="ECO:0000313" key="7">
    <source>
        <dbReference type="Proteomes" id="UP000183104"/>
    </source>
</evidence>
<gene>
    <name evidence="6" type="ORF">SAMN05661077_2352</name>
</gene>
<dbReference type="PANTHER" id="PTHR36985">
    <property type="entry name" value="TRANSLOCATION AND ASSEMBLY MODULE SUBUNIT TAMB"/>
    <property type="match status" value="1"/>
</dbReference>
<dbReference type="GO" id="GO:0009306">
    <property type="term" value="P:protein secretion"/>
    <property type="evidence" value="ECO:0007669"/>
    <property type="project" value="InterPro"/>
</dbReference>
<keyword evidence="7" id="KW-1185">Reference proteome</keyword>
<keyword evidence="3" id="KW-1133">Transmembrane helix</keyword>
<dbReference type="GO" id="GO:0097347">
    <property type="term" value="C:TAM protein secretion complex"/>
    <property type="evidence" value="ECO:0007669"/>
    <property type="project" value="TreeGrafter"/>
</dbReference>
<organism evidence="6 7">
    <name type="scientific">Thiohalorhabdus denitrificans</name>
    <dbReference type="NCBI Taxonomy" id="381306"/>
    <lineage>
        <taxon>Bacteria</taxon>
        <taxon>Pseudomonadati</taxon>
        <taxon>Pseudomonadota</taxon>
        <taxon>Gammaproteobacteria</taxon>
        <taxon>Thiohalorhabdales</taxon>
        <taxon>Thiohalorhabdaceae</taxon>
        <taxon>Thiohalorhabdus</taxon>
    </lineage>
</organism>
<dbReference type="Pfam" id="PF04357">
    <property type="entry name" value="TamB"/>
    <property type="match status" value="1"/>
</dbReference>
<feature type="domain" description="Translocation and assembly module TamB C-terminal" evidence="5">
    <location>
        <begin position="979"/>
        <end position="1321"/>
    </location>
</feature>
<dbReference type="RefSeq" id="WP_054965553.1">
    <property type="nucleotide sequence ID" value="NZ_FMUN01000006.1"/>
</dbReference>
<sequence>MRRRWIAFWIVLAALLGGGAFLLLTETGLQWTWRLVRPALPEGLEVASVEGRLVGPVRVRDATLETASFRARMARGELDWRASDLLRGRITVSRLIVEDYRYTALPGAPEPEPETGEGPTTSAFLPVRIEDARFLNGEIRGAPDAEPTLVTALTGAVGIGPEGLYWDNLELETPELEAWSGGRIDHADDAPDGVAGSLGWTLRLPDQPEMAGRLEVSGTLQALEFDHRVTRPWAVATTGRIDDPLEEPRWEARITGEDLDLRTLGPGLPAGAGDLDLRLHGSTEDLEASGGVDLRLPERPPLHLEVDLAGNLPERAVDIRELLVTAEGLPARLSARGRVAMPAEGPEVDLRGDWRDLRWPLEDEAAPWQSAQGNWRAFGDWEALHARMEGALGDGDFHAAATYQGGPLGLAINWHNLRWPGPRALASPRGHATLAGTMEDYRLRLDAAGRAEELPDLHLTGRARGGPDSLDLQSLRLEALEGTLEASGDVGWGERFAADLALRGRDLNPGPLLPQWPGALDMEAGVQAEMSPEGPAAEVSDLLVEGRLRGRPVRVSGSGAYGGGALELTRLRLRSGASTLAAEGRVGEELDLAWNISSDDLEEVHPEAGGTLHGEGRVTGRLPLPRVSAELTGEGLRWGESTVEGVELEAEIHPRGAAPSRLKVAVRNARAGDTRLATLALEGRGTPDDHAIRLDLDSSQGQADLRTSGSWREAAQELTFRLEQAHLRPANLPDWRLEAPVEGAIGAATARLGRGCWSDGEGRLCLEGERGPEEVHGALAAQGIPLGYLLPLLPPDTGIEGTLSASGTFTMPTDGPPTGRMTVVTSAGRILQTGDAEALNGQQVLELRPSWATAEIDGQRAVTDFALNLGDDDRLTAHAELGLGEGPMADQPLSGRLRGAITDLEPISIFAPDIQDVDGALRADLRVDGTVAEPRPSGELGLQADTATLVPAGLTIRNFRLVATPESTRSISLQGHAESGEGSLDLAGAAAMGEDGPTADLAITGEDFLAYDTTDIRVWISPDLKVEAQRPRVDVTGTVRIPRAEIEIKELPASGVVQVSEDQVLVTEEDEVEGVEPPWEVSARVRVVLGDLVRFEGFGLKTRIVGDLTVQESPGQPTTATGEVRTEEGEYKAYGQDLEIRTGRLVFGGGPVSSPGLEVRAVRTPRPDITVGVEAKGPLREPEFSLFSEPGMSQTEQLSWLVLGRPLDQASRGEQSALSQAAILLGRKGGQFLAETIGEDLGLDEVSLEAQETTTEEGEQTEEAALVLGKYLSPRLYVSYGIGLFDSANTFRMTYTLARHWRLVTESSAQETGGDLFYTIESGGD</sequence>
<evidence type="ECO:0000256" key="1">
    <source>
        <dbReference type="ARBA" id="ARBA00004167"/>
    </source>
</evidence>